<dbReference type="GO" id="GO:0034599">
    <property type="term" value="P:cellular response to oxidative stress"/>
    <property type="evidence" value="ECO:0007669"/>
    <property type="project" value="TreeGrafter"/>
</dbReference>
<dbReference type="PROSITE" id="PS51354">
    <property type="entry name" value="GLUTAREDOXIN_2"/>
    <property type="match status" value="1"/>
</dbReference>
<keyword evidence="4 5" id="KW-0249">Electron transport</keyword>
<dbReference type="GO" id="GO:0015038">
    <property type="term" value="F:glutathione disulfide oxidoreductase activity"/>
    <property type="evidence" value="ECO:0007669"/>
    <property type="project" value="UniProtKB-UniRule"/>
</dbReference>
<keyword evidence="3 5" id="KW-0813">Transport</keyword>
<protein>
    <recommendedName>
        <fullName evidence="5">Glutaredoxin</fullName>
    </recommendedName>
</protein>
<reference evidence="7 8" key="1">
    <citation type="journal article" date="2016" name="Environ. Microbiol.">
        <title>New Methyloceanibacter diversity from North Sea sediments includes methanotroph containing solely the soluble methane monooxygenase.</title>
        <authorList>
            <person name="Vekeman B."/>
            <person name="Kerckhof F.M."/>
            <person name="Cremers G."/>
            <person name="de Vos P."/>
            <person name="Vandamme P."/>
            <person name="Boon N."/>
            <person name="Op den Camp H.J."/>
            <person name="Heylen K."/>
        </authorList>
    </citation>
    <scope>NUCLEOTIDE SEQUENCE [LARGE SCALE GENOMIC DNA]</scope>
    <source>
        <strain evidence="7 8">R-67175</strain>
    </source>
</reference>
<dbReference type="NCBIfam" id="TIGR02181">
    <property type="entry name" value="GRX_bact"/>
    <property type="match status" value="1"/>
</dbReference>
<sequence length="88" mass="9839">MIVLYTTPYCGFCQAAKRLLASKGLDFEEIDVSADNEKRSEMMDRAGGRRTVPQIFIHGHHVGGHAELSALERAGELEAWIEREPVEP</sequence>
<keyword evidence="5" id="KW-0963">Cytoplasm</keyword>
<evidence type="ECO:0000313" key="7">
    <source>
        <dbReference type="EMBL" id="ODR98249.1"/>
    </source>
</evidence>
<dbReference type="InterPro" id="IPR002109">
    <property type="entry name" value="Glutaredoxin"/>
</dbReference>
<evidence type="ECO:0000256" key="3">
    <source>
        <dbReference type="ARBA" id="ARBA00022448"/>
    </source>
</evidence>
<dbReference type="CDD" id="cd03418">
    <property type="entry name" value="GRX_GRXb_1_3_like"/>
    <property type="match status" value="1"/>
</dbReference>
<organism evidence="7 8">
    <name type="scientific">Methyloceanibacter superfactus</name>
    <dbReference type="NCBI Taxonomy" id="1774969"/>
    <lineage>
        <taxon>Bacteria</taxon>
        <taxon>Pseudomonadati</taxon>
        <taxon>Pseudomonadota</taxon>
        <taxon>Alphaproteobacteria</taxon>
        <taxon>Hyphomicrobiales</taxon>
        <taxon>Hyphomicrobiaceae</taxon>
        <taxon>Methyloceanibacter</taxon>
    </lineage>
</organism>
<gene>
    <name evidence="7" type="ORF">AUC69_10155</name>
</gene>
<dbReference type="SUPFAM" id="SSF52833">
    <property type="entry name" value="Thioredoxin-like"/>
    <property type="match status" value="1"/>
</dbReference>
<feature type="domain" description="Glutaredoxin" evidence="6">
    <location>
        <begin position="2"/>
        <end position="62"/>
    </location>
</feature>
<dbReference type="RefSeq" id="WP_069441468.1">
    <property type="nucleotide sequence ID" value="NZ_LPWF01000023.1"/>
</dbReference>
<evidence type="ECO:0000256" key="5">
    <source>
        <dbReference type="RuleBase" id="RU364065"/>
    </source>
</evidence>
<proteinExistence type="inferred from homology"/>
<dbReference type="AlphaFoldDB" id="A0A1E3VXL5"/>
<evidence type="ECO:0000256" key="4">
    <source>
        <dbReference type="ARBA" id="ARBA00022982"/>
    </source>
</evidence>
<name>A0A1E3VXL5_9HYPH</name>
<dbReference type="GO" id="GO:0045454">
    <property type="term" value="P:cell redox homeostasis"/>
    <property type="evidence" value="ECO:0007669"/>
    <property type="project" value="InterPro"/>
</dbReference>
<evidence type="ECO:0000313" key="8">
    <source>
        <dbReference type="Proteomes" id="UP000094472"/>
    </source>
</evidence>
<keyword evidence="5" id="KW-0676">Redox-active center</keyword>
<evidence type="ECO:0000256" key="2">
    <source>
        <dbReference type="ARBA" id="ARBA00007787"/>
    </source>
</evidence>
<dbReference type="OrthoDB" id="9814618at2"/>
<dbReference type="EMBL" id="LPWF01000023">
    <property type="protein sequence ID" value="ODR98249.1"/>
    <property type="molecule type" value="Genomic_DNA"/>
</dbReference>
<dbReference type="PRINTS" id="PR00160">
    <property type="entry name" value="GLUTAREDOXIN"/>
</dbReference>
<evidence type="ECO:0000259" key="6">
    <source>
        <dbReference type="Pfam" id="PF00462"/>
    </source>
</evidence>
<dbReference type="GO" id="GO:0005737">
    <property type="term" value="C:cytoplasm"/>
    <property type="evidence" value="ECO:0007669"/>
    <property type="project" value="TreeGrafter"/>
</dbReference>
<accession>A0A1E3VXL5</accession>
<comment type="caution">
    <text evidence="7">The sequence shown here is derived from an EMBL/GenBank/DDBJ whole genome shotgun (WGS) entry which is preliminary data.</text>
</comment>
<keyword evidence="8" id="KW-1185">Reference proteome</keyword>
<dbReference type="Pfam" id="PF00462">
    <property type="entry name" value="Glutaredoxin"/>
    <property type="match status" value="1"/>
</dbReference>
<dbReference type="PANTHER" id="PTHR45694">
    <property type="entry name" value="GLUTAREDOXIN 2"/>
    <property type="match status" value="1"/>
</dbReference>
<comment type="function">
    <text evidence="1 5">Has a glutathione-disulfide oxidoreductase activity in the presence of NADPH and glutathione reductase. Reduces low molecular weight disulfides and proteins.</text>
</comment>
<dbReference type="PANTHER" id="PTHR45694:SF18">
    <property type="entry name" value="GLUTAREDOXIN-1-RELATED"/>
    <property type="match status" value="1"/>
</dbReference>
<dbReference type="Gene3D" id="3.40.30.10">
    <property type="entry name" value="Glutaredoxin"/>
    <property type="match status" value="1"/>
</dbReference>
<dbReference type="STRING" id="1774969.AUC69_10155"/>
<comment type="similarity">
    <text evidence="2 5">Belongs to the glutaredoxin family.</text>
</comment>
<evidence type="ECO:0000256" key="1">
    <source>
        <dbReference type="ARBA" id="ARBA00002549"/>
    </source>
</evidence>
<dbReference type="Proteomes" id="UP000094472">
    <property type="component" value="Unassembled WGS sequence"/>
</dbReference>
<dbReference type="InterPro" id="IPR014025">
    <property type="entry name" value="Glutaredoxin_subgr"/>
</dbReference>
<dbReference type="InterPro" id="IPR036249">
    <property type="entry name" value="Thioredoxin-like_sf"/>
</dbReference>
<dbReference type="InterPro" id="IPR011900">
    <property type="entry name" value="GRX_bact"/>
</dbReference>